<evidence type="ECO:0000256" key="7">
    <source>
        <dbReference type="ARBA" id="ARBA00022801"/>
    </source>
</evidence>
<comment type="caution">
    <text evidence="12">The sequence shown here is derived from an EMBL/GenBank/DDBJ whole genome shotgun (WGS) entry which is preliminary data.</text>
</comment>
<name>A0A0R2AMZ3_9LACO</name>
<dbReference type="OrthoDB" id="319764at2"/>
<keyword evidence="13" id="KW-1185">Reference proteome</keyword>
<dbReference type="GO" id="GO:0005737">
    <property type="term" value="C:cytoplasm"/>
    <property type="evidence" value="ECO:0007669"/>
    <property type="project" value="UniProtKB-SubCell"/>
</dbReference>
<evidence type="ECO:0000259" key="10">
    <source>
        <dbReference type="SMART" id="SM00939"/>
    </source>
</evidence>
<dbReference type="InterPro" id="IPR000383">
    <property type="entry name" value="Xaa-Pro-like_dom"/>
</dbReference>
<dbReference type="Pfam" id="PF08530">
    <property type="entry name" value="PepX_C"/>
    <property type="match status" value="1"/>
</dbReference>
<dbReference type="SMART" id="SM00940">
    <property type="entry name" value="PepX_N"/>
    <property type="match status" value="1"/>
</dbReference>
<comment type="subunit">
    <text evidence="4 9">Homodimer.</text>
</comment>
<dbReference type="GO" id="GO:0008239">
    <property type="term" value="F:dipeptidyl-peptidase activity"/>
    <property type="evidence" value="ECO:0007669"/>
    <property type="project" value="UniProtKB-UniRule"/>
</dbReference>
<dbReference type="PANTHER" id="PTHR43056">
    <property type="entry name" value="PEPTIDASE S9 PROLYL OLIGOPEPTIDASE"/>
    <property type="match status" value="1"/>
</dbReference>
<dbReference type="STRING" id="1423781.FD06_GL001245"/>
<evidence type="ECO:0000256" key="2">
    <source>
        <dbReference type="ARBA" id="ARBA00003997"/>
    </source>
</evidence>
<dbReference type="HAMAP" id="MF_00698">
    <property type="entry name" value="Aminopeptidase_S15"/>
    <property type="match status" value="1"/>
</dbReference>
<reference evidence="12 13" key="1">
    <citation type="journal article" date="2015" name="Genome Announc.">
        <title>Expanding the biotechnology potential of lactobacilli through comparative genomics of 213 strains and associated genera.</title>
        <authorList>
            <person name="Sun Z."/>
            <person name="Harris H.M."/>
            <person name="McCann A."/>
            <person name="Guo C."/>
            <person name="Argimon S."/>
            <person name="Zhang W."/>
            <person name="Yang X."/>
            <person name="Jeffery I.B."/>
            <person name="Cooney J.C."/>
            <person name="Kagawa T.F."/>
            <person name="Liu W."/>
            <person name="Song Y."/>
            <person name="Salvetti E."/>
            <person name="Wrobel A."/>
            <person name="Rasinkangas P."/>
            <person name="Parkhill J."/>
            <person name="Rea M.C."/>
            <person name="O'Sullivan O."/>
            <person name="Ritari J."/>
            <person name="Douillard F.P."/>
            <person name="Paul Ross R."/>
            <person name="Yang R."/>
            <person name="Briner A.E."/>
            <person name="Felis G.E."/>
            <person name="de Vos W.M."/>
            <person name="Barrangou R."/>
            <person name="Klaenhammer T.R."/>
            <person name="Caufield P.W."/>
            <person name="Cui Y."/>
            <person name="Zhang H."/>
            <person name="O'Toole P.W."/>
        </authorList>
    </citation>
    <scope>NUCLEOTIDE SEQUENCE [LARGE SCALE GENOMIC DNA]</scope>
    <source>
        <strain evidence="12 13">DSM 23829</strain>
    </source>
</reference>
<dbReference type="GO" id="GO:0004177">
    <property type="term" value="F:aminopeptidase activity"/>
    <property type="evidence" value="ECO:0007669"/>
    <property type="project" value="UniProtKB-KW"/>
</dbReference>
<evidence type="ECO:0000259" key="11">
    <source>
        <dbReference type="SMART" id="SM00940"/>
    </source>
</evidence>
<evidence type="ECO:0000256" key="4">
    <source>
        <dbReference type="ARBA" id="ARBA00011738"/>
    </source>
</evidence>
<comment type="similarity">
    <text evidence="3 9">Belongs to the peptidase S15 family.</text>
</comment>
<dbReference type="AlphaFoldDB" id="A0A0R2AMZ3"/>
<gene>
    <name evidence="9" type="primary">pepX</name>
    <name evidence="12" type="ORF">FD06_GL001245</name>
</gene>
<keyword evidence="6 9" id="KW-0645">Protease</keyword>
<dbReference type="RefSeq" id="WP_056966095.1">
    <property type="nucleotide sequence ID" value="NZ_AYYQ01000029.1"/>
</dbReference>
<evidence type="ECO:0000256" key="1">
    <source>
        <dbReference type="ARBA" id="ARBA00000123"/>
    </source>
</evidence>
<dbReference type="InterPro" id="IPR008252">
    <property type="entry name" value="Pept_S15_Xpro"/>
</dbReference>
<evidence type="ECO:0000256" key="5">
    <source>
        <dbReference type="ARBA" id="ARBA00022438"/>
    </source>
</evidence>
<dbReference type="GO" id="GO:0006508">
    <property type="term" value="P:proteolysis"/>
    <property type="evidence" value="ECO:0007669"/>
    <property type="project" value="UniProtKB-KW"/>
</dbReference>
<dbReference type="SMART" id="SM00939">
    <property type="entry name" value="PepX_C"/>
    <property type="match status" value="1"/>
</dbReference>
<dbReference type="Pfam" id="PF09168">
    <property type="entry name" value="PepX_N"/>
    <property type="match status" value="1"/>
</dbReference>
<accession>A0A0R2AMZ3</accession>
<feature type="active site" description="Charge relay system" evidence="9">
    <location>
        <position position="493"/>
    </location>
</feature>
<sequence length="805" mass="92306">MKNNQFAIVPNDFKNKKIELEKLHFLDSDAEKIDKPCALLKEFLLKAFLDSQSNAIKGQKISGILASEDEDALSYLDDNEPLSKIAFYNIALQLLGFQVGVDFEIDDSISKMKEWNLPVDNSKDPMSTDEVISAWYLLLNTHNKYGQTYIDYLASTGYFAQNYNKFEKPLIFNGKSMPVYDTNELIREVVYVEASQDTDEDGKLDLLKVEILRPKESNKSSVPVLFTASPYNQGTNDESGEKLTHKVNVPLKHKEPVSYKYDQIKFKDKKAELPEPRNIEGKTRKAEQTFDREASYTLNDYFLARGFAVVYSAGIGTKESDGLRTTGSPEETKSATAVIEWLAGNRTAFTNKVDNTEIKAWWSNGNVAMTGRSYLGTLQTAAATTGVDGLKTCISEAAISSWYDYYRDNGLVVAPGGFQGEDADVLAEETFSRQQEAGDYMKIKNKWLTQLKNITKQQDRETGNYNTFWDARNYLKDVKNIKADMVLVHGLNDWNVKPRNVENLWQALKKVPVETKLFLHQGQHIYINAFQSLDFTDMMNLWLTNKLLGIKNKANELIPNVTIQDNVKPETWNTYEDWSDAEVSLEYHLNENSLMSSEISDSKLSFNDKLETSTFDKYTKNYDKWRKDLLEDNSEMKNNRLIFKTKALDDDTFIDGKVNVKVNVASDQNYGMLSFMLVDYGDAKRLTESPQSVEYKRINEGFLWREDSLREFKLQKKTTSYKKITEGHINLQNRTNNYSVDEMEANTFYDVEMELQPTFYHLTKGHQIGLVVYATDFEMTNRGNQDINYSINLKESSIEIPIFDN</sequence>
<dbReference type="PRINTS" id="PR00923">
    <property type="entry name" value="LACTOPTASE"/>
</dbReference>
<dbReference type="EMBL" id="AYYQ01000029">
    <property type="protein sequence ID" value="KRM68224.1"/>
    <property type="molecule type" value="Genomic_DNA"/>
</dbReference>
<keyword evidence="7 9" id="KW-0378">Hydrolase</keyword>
<dbReference type="PANTHER" id="PTHR43056:SF10">
    <property type="entry name" value="COCE_NOND FAMILY, PUTATIVE (AFU_ORTHOLOGUE AFUA_7G00600)-RELATED"/>
    <property type="match status" value="1"/>
</dbReference>
<dbReference type="Gene3D" id="2.60.120.260">
    <property type="entry name" value="Galactose-binding domain-like"/>
    <property type="match status" value="1"/>
</dbReference>
<dbReference type="SUPFAM" id="SSF53474">
    <property type="entry name" value="alpha/beta-Hydrolases"/>
    <property type="match status" value="1"/>
</dbReference>
<dbReference type="PATRIC" id="fig|1423781.4.peg.1290"/>
<dbReference type="EC" id="3.4.14.11" evidence="9"/>
<proteinExistence type="inferred from homology"/>
<dbReference type="InterPro" id="IPR008979">
    <property type="entry name" value="Galactose-bd-like_sf"/>
</dbReference>
<comment type="function">
    <text evidence="2 9">Removes N-terminal dipeptides sequentially from polypeptides having unsubstituted N-termini provided that the penultimate residue is proline.</text>
</comment>
<dbReference type="InterPro" id="IPR013736">
    <property type="entry name" value="Xaa-Pro_dipept_C"/>
</dbReference>
<evidence type="ECO:0000256" key="6">
    <source>
        <dbReference type="ARBA" id="ARBA00022670"/>
    </source>
</evidence>
<dbReference type="InterPro" id="IPR036313">
    <property type="entry name" value="PepX_N_dom_sf"/>
</dbReference>
<evidence type="ECO:0000256" key="8">
    <source>
        <dbReference type="ARBA" id="ARBA00022825"/>
    </source>
</evidence>
<comment type="subcellular location">
    <subcellularLocation>
        <location evidence="9">Cytoplasm</location>
    </subcellularLocation>
</comment>
<evidence type="ECO:0000313" key="13">
    <source>
        <dbReference type="Proteomes" id="UP000052012"/>
    </source>
</evidence>
<dbReference type="Pfam" id="PF02129">
    <property type="entry name" value="Peptidase_S15"/>
    <property type="match status" value="1"/>
</dbReference>
<dbReference type="InterPro" id="IPR015251">
    <property type="entry name" value="PepX_N_dom"/>
</dbReference>
<evidence type="ECO:0000256" key="3">
    <source>
        <dbReference type="ARBA" id="ARBA00010819"/>
    </source>
</evidence>
<organism evidence="12 13">
    <name type="scientific">Apilactobacillus ozensis DSM 23829 = JCM 17196</name>
    <dbReference type="NCBI Taxonomy" id="1423781"/>
    <lineage>
        <taxon>Bacteria</taxon>
        <taxon>Bacillati</taxon>
        <taxon>Bacillota</taxon>
        <taxon>Bacilli</taxon>
        <taxon>Lactobacillales</taxon>
        <taxon>Lactobacillaceae</taxon>
        <taxon>Apilactobacillus</taxon>
    </lineage>
</organism>
<dbReference type="Gene3D" id="3.40.50.1820">
    <property type="entry name" value="alpha/beta hydrolase"/>
    <property type="match status" value="1"/>
</dbReference>
<keyword evidence="9" id="KW-0963">Cytoplasm</keyword>
<feature type="domain" description="Xaa-Pro dipeptidyl-peptidase C-terminal" evidence="10">
    <location>
        <begin position="540"/>
        <end position="799"/>
    </location>
</feature>
<protein>
    <recommendedName>
        <fullName evidence="9">Xaa-Pro dipeptidyl-peptidase</fullName>
        <ecNumber evidence="9">3.4.14.11</ecNumber>
    </recommendedName>
    <alternativeName>
        <fullName evidence="9">X-Pro dipeptidyl-peptidase</fullName>
    </alternativeName>
    <alternativeName>
        <fullName evidence="9">X-prolyl-dipeptidyl aminopeptidase</fullName>
        <shortName evidence="9">X-PDAP</shortName>
    </alternativeName>
</protein>
<dbReference type="NCBIfam" id="NF003781">
    <property type="entry name" value="PRK05371.1-2"/>
    <property type="match status" value="1"/>
</dbReference>
<feature type="active site" description="Charge relay system" evidence="9">
    <location>
        <position position="373"/>
    </location>
</feature>
<keyword evidence="5 9" id="KW-0031">Aminopeptidase</keyword>
<comment type="catalytic activity">
    <reaction evidence="1 9">
        <text>Hydrolyzes Xaa-Pro-|- bonds to release unblocked, N-terminal dipeptides from substrates including Ala-Pro-|-p-nitroanilide and (sequentially) Tyr-Pro-|-Phe-Pro-|-Gly-Pro-|-Ile.</text>
        <dbReference type="EC" id="3.4.14.11"/>
    </reaction>
</comment>
<dbReference type="SUPFAM" id="SSF49785">
    <property type="entry name" value="Galactose-binding domain-like"/>
    <property type="match status" value="1"/>
</dbReference>
<dbReference type="Gene3D" id="1.10.246.70">
    <property type="match status" value="1"/>
</dbReference>
<feature type="domain" description="X-Prolyl dipeptidyl aminopeptidase PepX N-terminal" evidence="11">
    <location>
        <begin position="1"/>
        <end position="158"/>
    </location>
</feature>
<evidence type="ECO:0000256" key="9">
    <source>
        <dbReference type="HAMAP-Rule" id="MF_00698"/>
    </source>
</evidence>
<dbReference type="InterPro" id="IPR029058">
    <property type="entry name" value="AB_hydrolase_fold"/>
</dbReference>
<dbReference type="SUPFAM" id="SSF81761">
    <property type="entry name" value="X-Prolyl dipeptidyl aminopeptidase PepX, N-terminal domain"/>
    <property type="match status" value="1"/>
</dbReference>
<feature type="active site" description="Charge relay system" evidence="9">
    <location>
        <position position="524"/>
    </location>
</feature>
<evidence type="ECO:0000313" key="12">
    <source>
        <dbReference type="EMBL" id="KRM68224.1"/>
    </source>
</evidence>
<dbReference type="GO" id="GO:0008236">
    <property type="term" value="F:serine-type peptidase activity"/>
    <property type="evidence" value="ECO:0007669"/>
    <property type="project" value="UniProtKB-KW"/>
</dbReference>
<dbReference type="Proteomes" id="UP000052012">
    <property type="component" value="Unassembled WGS sequence"/>
</dbReference>
<keyword evidence="8 9" id="KW-0720">Serine protease</keyword>
<dbReference type="InterPro" id="IPR050585">
    <property type="entry name" value="Xaa-Pro_dipeptidyl-ppase/CocE"/>
</dbReference>